<dbReference type="GO" id="GO:0009903">
    <property type="term" value="P:chloroplast avoidance movement"/>
    <property type="evidence" value="ECO:0007669"/>
    <property type="project" value="TreeGrafter"/>
</dbReference>
<feature type="region of interest" description="Disordered" evidence="3">
    <location>
        <begin position="267"/>
        <end position="307"/>
    </location>
</feature>
<dbReference type="GO" id="GO:0005829">
    <property type="term" value="C:cytosol"/>
    <property type="evidence" value="ECO:0007669"/>
    <property type="project" value="TreeGrafter"/>
</dbReference>
<organism evidence="4 5">
    <name type="scientific">Deinandra increscens subsp. villosa</name>
    <dbReference type="NCBI Taxonomy" id="3103831"/>
    <lineage>
        <taxon>Eukaryota</taxon>
        <taxon>Viridiplantae</taxon>
        <taxon>Streptophyta</taxon>
        <taxon>Embryophyta</taxon>
        <taxon>Tracheophyta</taxon>
        <taxon>Spermatophyta</taxon>
        <taxon>Magnoliopsida</taxon>
        <taxon>eudicotyledons</taxon>
        <taxon>Gunneridae</taxon>
        <taxon>Pentapetalae</taxon>
        <taxon>asterids</taxon>
        <taxon>campanulids</taxon>
        <taxon>Asterales</taxon>
        <taxon>Asteraceae</taxon>
        <taxon>Asteroideae</taxon>
        <taxon>Heliantheae alliance</taxon>
        <taxon>Madieae</taxon>
        <taxon>Madiinae</taxon>
        <taxon>Deinandra</taxon>
    </lineage>
</organism>
<dbReference type="GO" id="GO:0009904">
    <property type="term" value="P:chloroplast accumulation movement"/>
    <property type="evidence" value="ECO:0007669"/>
    <property type="project" value="TreeGrafter"/>
</dbReference>
<dbReference type="Proteomes" id="UP001408789">
    <property type="component" value="Unassembled WGS sequence"/>
</dbReference>
<dbReference type="PANTHER" id="PTHR32054:SF17">
    <property type="entry name" value="EXPRESSED PROTEIN"/>
    <property type="match status" value="1"/>
</dbReference>
<proteinExistence type="inferred from homology"/>
<dbReference type="EMBL" id="JBCNJP010000002">
    <property type="protein sequence ID" value="KAK9080416.1"/>
    <property type="molecule type" value="Genomic_DNA"/>
</dbReference>
<protein>
    <recommendedName>
        <fullName evidence="6">Myosin heavy chain</fullName>
    </recommendedName>
</protein>
<evidence type="ECO:0000256" key="2">
    <source>
        <dbReference type="ARBA" id="ARBA00023054"/>
    </source>
</evidence>
<comment type="caution">
    <text evidence="4">The sequence shown here is derived from an EMBL/GenBank/DDBJ whole genome shotgun (WGS) entry which is preliminary data.</text>
</comment>
<evidence type="ECO:0000313" key="4">
    <source>
        <dbReference type="EMBL" id="KAK9080416.1"/>
    </source>
</evidence>
<keyword evidence="5" id="KW-1185">Reference proteome</keyword>
<name>A0AAP0HD90_9ASTR</name>
<reference evidence="4 5" key="1">
    <citation type="submission" date="2024-04" db="EMBL/GenBank/DDBJ databases">
        <title>The reference genome of an endangered Asteraceae, Deinandra increscens subsp. villosa, native to the Central Coast of California.</title>
        <authorList>
            <person name="Guilliams M."/>
            <person name="Hasenstab-Lehman K."/>
            <person name="Meyer R."/>
            <person name="Mcevoy S."/>
        </authorList>
    </citation>
    <scope>NUCLEOTIDE SEQUENCE [LARGE SCALE GENOMIC DNA]</scope>
    <source>
        <tissue evidence="4">Leaf</tissue>
    </source>
</reference>
<evidence type="ECO:0000313" key="5">
    <source>
        <dbReference type="Proteomes" id="UP001408789"/>
    </source>
</evidence>
<keyword evidence="2" id="KW-0175">Coiled coil</keyword>
<sequence length="398" mass="45465">MGEIDTDPIKSVKASVSHFGEKCIQIKSRSSSSEDELEKEKDIEVILQDLANCKLQLEAMDAAHKEVLLNQHHHENTVDELKKLLKTAEFEKDVYANECKEAKVHVSELESKIRDMAEELTMLKSTEAELRILEKQLVEATNDGLETMKQMEAMEGQVKHVELLDSELTQLRQELELKDASELTRLETMRSEMDEIRDRENEAQVEIALLKAEIHKERSKTAASEVAKLKAQGEKSAAYFALQQMALETHEVKKENKRLQSEHNEIQLQGSNPDNEIITPLEESESKSESEEVNIEPQTESKTREEVENLKKDLESAMARVSEFRTRAEQATTRAEVAEQAKAALEEQIKGWKEQKQRRRAALAALRAESMSRSSHSLEYEDNSKTYMPLGTFLKMKL</sequence>
<dbReference type="AlphaFoldDB" id="A0AAP0HD90"/>
<evidence type="ECO:0000256" key="3">
    <source>
        <dbReference type="SAM" id="MobiDB-lite"/>
    </source>
</evidence>
<gene>
    <name evidence="4" type="ORF">SSX86_000174</name>
</gene>
<evidence type="ECO:0000256" key="1">
    <source>
        <dbReference type="ARBA" id="ARBA00005485"/>
    </source>
</evidence>
<comment type="similarity">
    <text evidence="1">Belongs to the WEB family.</text>
</comment>
<evidence type="ECO:0008006" key="6">
    <source>
        <dbReference type="Google" id="ProtNLM"/>
    </source>
</evidence>
<accession>A0AAP0HD90</accession>
<dbReference type="PANTHER" id="PTHR32054">
    <property type="entry name" value="HEAVY CHAIN, PUTATIVE, EXPRESSED-RELATED-RELATED"/>
    <property type="match status" value="1"/>
</dbReference>